<comment type="caution">
    <text evidence="2">The sequence shown here is derived from an EMBL/GenBank/DDBJ whole genome shotgun (WGS) entry which is preliminary data.</text>
</comment>
<keyword evidence="3" id="KW-1185">Reference proteome</keyword>
<evidence type="ECO:0000313" key="2">
    <source>
        <dbReference type="EMBL" id="KAG0722185.1"/>
    </source>
</evidence>
<evidence type="ECO:0000313" key="3">
    <source>
        <dbReference type="Proteomes" id="UP000770661"/>
    </source>
</evidence>
<protein>
    <submittedName>
        <fullName evidence="2">Uncharacterized protein</fullName>
    </submittedName>
</protein>
<name>A0A8J4Y6R6_CHIOP</name>
<organism evidence="2 3">
    <name type="scientific">Chionoecetes opilio</name>
    <name type="common">Atlantic snow crab</name>
    <name type="synonym">Cancer opilio</name>
    <dbReference type="NCBI Taxonomy" id="41210"/>
    <lineage>
        <taxon>Eukaryota</taxon>
        <taxon>Metazoa</taxon>
        <taxon>Ecdysozoa</taxon>
        <taxon>Arthropoda</taxon>
        <taxon>Crustacea</taxon>
        <taxon>Multicrustacea</taxon>
        <taxon>Malacostraca</taxon>
        <taxon>Eumalacostraca</taxon>
        <taxon>Eucarida</taxon>
        <taxon>Decapoda</taxon>
        <taxon>Pleocyemata</taxon>
        <taxon>Brachyura</taxon>
        <taxon>Eubrachyura</taxon>
        <taxon>Majoidea</taxon>
        <taxon>Majidae</taxon>
        <taxon>Chionoecetes</taxon>
    </lineage>
</organism>
<proteinExistence type="predicted"/>
<sequence>MVVRRSRHHDLRSRRRPVTPINQIKILQQPRAVASKTQIDYTGNVRAAAATDPSYTRYGTASTRRAGQCHGQRIVVPPAHRRRHPCSAARQSPEVSAATKRRGSRLSSGQVAICRNTSTSKPASHAPRSYSPVSNRNHTVRRPPSSLSVRLRRLFLGSTGSRSWLSRDRHFRVACGRPLRADYTATPSPTALCRYFGEVVSTAPSQGVTAGPQFTAMTSGTFMSAGVSTTRYLRRHYPKSTWPRRGGLSSQ</sequence>
<feature type="region of interest" description="Disordered" evidence="1">
    <location>
        <begin position="78"/>
        <end position="145"/>
    </location>
</feature>
<dbReference type="EMBL" id="JACEEZ010009909">
    <property type="protein sequence ID" value="KAG0722185.1"/>
    <property type="molecule type" value="Genomic_DNA"/>
</dbReference>
<dbReference type="Proteomes" id="UP000770661">
    <property type="component" value="Unassembled WGS sequence"/>
</dbReference>
<reference evidence="2" key="1">
    <citation type="submission" date="2020-07" db="EMBL/GenBank/DDBJ databases">
        <title>The High-quality genome of the commercially important snow crab, Chionoecetes opilio.</title>
        <authorList>
            <person name="Jeong J.-H."/>
            <person name="Ryu S."/>
        </authorList>
    </citation>
    <scope>NUCLEOTIDE SEQUENCE</scope>
    <source>
        <strain evidence="2">MADBK_172401_WGS</strain>
        <tissue evidence="2">Digestive gland</tissue>
    </source>
</reference>
<accession>A0A8J4Y6R6</accession>
<feature type="compositionally biased region" description="Polar residues" evidence="1">
    <location>
        <begin position="105"/>
        <end position="122"/>
    </location>
</feature>
<dbReference type="AlphaFoldDB" id="A0A8J4Y6R6"/>
<evidence type="ECO:0000256" key="1">
    <source>
        <dbReference type="SAM" id="MobiDB-lite"/>
    </source>
</evidence>
<gene>
    <name evidence="2" type="ORF">GWK47_044986</name>
</gene>